<dbReference type="Ensembl" id="ENSELUT00000100504.1">
    <property type="protein sequence ID" value="ENSELUP00000084680.1"/>
    <property type="gene ID" value="ENSELUG00000000736.3"/>
</dbReference>
<dbReference type="SMART" id="SM00085">
    <property type="entry name" value="PA2c"/>
    <property type="match status" value="1"/>
</dbReference>
<organism evidence="6 7">
    <name type="scientific">Esox lucius</name>
    <name type="common">Northern pike</name>
    <dbReference type="NCBI Taxonomy" id="8010"/>
    <lineage>
        <taxon>Eukaryota</taxon>
        <taxon>Metazoa</taxon>
        <taxon>Chordata</taxon>
        <taxon>Craniata</taxon>
        <taxon>Vertebrata</taxon>
        <taxon>Euteleostomi</taxon>
        <taxon>Actinopterygii</taxon>
        <taxon>Neopterygii</taxon>
        <taxon>Teleostei</taxon>
        <taxon>Protacanthopterygii</taxon>
        <taxon>Esociformes</taxon>
        <taxon>Esocidae</taxon>
        <taxon>Esox</taxon>
    </lineage>
</organism>
<gene>
    <name evidence="6" type="primary">OC90</name>
</gene>
<keyword evidence="7" id="KW-1185">Reference proteome</keyword>
<dbReference type="Proteomes" id="UP000265140">
    <property type="component" value="Chromosome 3"/>
</dbReference>
<dbReference type="GO" id="GO:0047498">
    <property type="term" value="F:calcium-dependent phospholipase A2 activity"/>
    <property type="evidence" value="ECO:0007669"/>
    <property type="project" value="TreeGrafter"/>
</dbReference>
<feature type="binding site" evidence="3">
    <location>
        <position position="256"/>
    </location>
    <ligand>
        <name>Ca(2+)</name>
        <dbReference type="ChEBI" id="CHEBI:29108"/>
    </ligand>
</feature>
<evidence type="ECO:0000259" key="5">
    <source>
        <dbReference type="SMART" id="SM00085"/>
    </source>
</evidence>
<evidence type="ECO:0000256" key="2">
    <source>
        <dbReference type="ARBA" id="ARBA00022525"/>
    </source>
</evidence>
<sequence length="345" mass="38554">MFSLVTSGNSIFCPENTDINTDDLKSKFALRVSDTSNPVFTECCFPGHRKKWIVNHIQLKHLIYSCLALRFTWLHEVFDHFPALLNFALKLRCATTLCPRDLEGYGCSCRLMAEGQPQQFCECDQTAIECMVQSPYNPAMIGLDGQYCLNEEIRKSYCLSVFFSPRPHLPLPLSSPTHTASHSHLFLSQSLPGHLSVTPPPRHALSFPVSSSVECSRSFTQYGGDGRASQEMPALGEMLHCLTSHCPDEYEMYGCYCGQEGKGQPLDQLDRLVRRSKVKYQTNLGQLIKLRLGVTLCDKLQCVCDKTSAECMAAAHFNHTLTQDQCHGPKPQGTLILVWGLAIPT</sequence>
<evidence type="ECO:0000256" key="4">
    <source>
        <dbReference type="RuleBase" id="RU003654"/>
    </source>
</evidence>
<reference evidence="6" key="2">
    <citation type="submission" date="2025-08" db="UniProtKB">
        <authorList>
            <consortium name="Ensembl"/>
        </authorList>
    </citation>
    <scope>IDENTIFICATION</scope>
</reference>
<dbReference type="GO" id="GO:0006644">
    <property type="term" value="P:phospholipid metabolic process"/>
    <property type="evidence" value="ECO:0007669"/>
    <property type="project" value="InterPro"/>
</dbReference>
<protein>
    <submittedName>
        <fullName evidence="6">Otoconin 90</fullName>
    </submittedName>
</protein>
<keyword evidence="3" id="KW-0106">Calcium</keyword>
<keyword evidence="2" id="KW-0964">Secreted</keyword>
<dbReference type="GO" id="GO:0005509">
    <property type="term" value="F:calcium ion binding"/>
    <property type="evidence" value="ECO:0007669"/>
    <property type="project" value="InterPro"/>
</dbReference>
<accession>A0AAY5K8V2</accession>
<evidence type="ECO:0000313" key="6">
    <source>
        <dbReference type="Ensembl" id="ENSELUP00000084680.1"/>
    </source>
</evidence>
<dbReference type="InterPro" id="IPR016090">
    <property type="entry name" value="PLA2-like_dom"/>
</dbReference>
<feature type="binding site" evidence="3">
    <location>
        <position position="258"/>
    </location>
    <ligand>
        <name>Ca(2+)</name>
        <dbReference type="ChEBI" id="CHEBI:29108"/>
    </ligand>
</feature>
<dbReference type="AlphaFoldDB" id="A0AAY5K8V2"/>
<dbReference type="GeneTree" id="ENSGT00940000159042"/>
<keyword evidence="3" id="KW-0479">Metal-binding</keyword>
<dbReference type="InterPro" id="IPR036444">
    <property type="entry name" value="PLipase_A2_dom_sf"/>
</dbReference>
<dbReference type="SUPFAM" id="SSF48619">
    <property type="entry name" value="Phospholipase A2, PLA2"/>
    <property type="match status" value="2"/>
</dbReference>
<evidence type="ECO:0000256" key="1">
    <source>
        <dbReference type="ARBA" id="ARBA00004613"/>
    </source>
</evidence>
<dbReference type="Pfam" id="PF00068">
    <property type="entry name" value="Phospholip_A2_1"/>
    <property type="match status" value="1"/>
</dbReference>
<reference evidence="6 7" key="1">
    <citation type="submission" date="2020-02" db="EMBL/GenBank/DDBJ databases">
        <title>Esox lucius (northern pike) genome, fEsoLuc1, primary haplotype.</title>
        <authorList>
            <person name="Myers G."/>
            <person name="Karagic N."/>
            <person name="Meyer A."/>
            <person name="Pippel M."/>
            <person name="Reichard M."/>
            <person name="Winkler S."/>
            <person name="Tracey A."/>
            <person name="Sims Y."/>
            <person name="Howe K."/>
            <person name="Rhie A."/>
            <person name="Formenti G."/>
            <person name="Durbin R."/>
            <person name="Fedrigo O."/>
            <person name="Jarvis E.D."/>
        </authorList>
    </citation>
    <scope>NUCLEOTIDE SEQUENCE [LARGE SCALE GENOMIC DNA]</scope>
</reference>
<proteinExistence type="inferred from homology"/>
<evidence type="ECO:0000313" key="7">
    <source>
        <dbReference type="Proteomes" id="UP000265140"/>
    </source>
</evidence>
<dbReference type="GO" id="GO:0050482">
    <property type="term" value="P:arachidonate secretion"/>
    <property type="evidence" value="ECO:0007669"/>
    <property type="project" value="InterPro"/>
</dbReference>
<dbReference type="PANTHER" id="PTHR11716:SF1">
    <property type="entry name" value="OTOCONIN-90"/>
    <property type="match status" value="1"/>
</dbReference>
<reference evidence="6" key="3">
    <citation type="submission" date="2025-09" db="UniProtKB">
        <authorList>
            <consortium name="Ensembl"/>
        </authorList>
    </citation>
    <scope>IDENTIFICATION</scope>
</reference>
<dbReference type="InterPro" id="IPR001211">
    <property type="entry name" value="PLA2"/>
</dbReference>
<dbReference type="GO" id="GO:0005543">
    <property type="term" value="F:phospholipid binding"/>
    <property type="evidence" value="ECO:0007669"/>
    <property type="project" value="TreeGrafter"/>
</dbReference>
<name>A0AAY5K8V2_ESOLU</name>
<dbReference type="GO" id="GO:0005576">
    <property type="term" value="C:extracellular region"/>
    <property type="evidence" value="ECO:0007669"/>
    <property type="project" value="UniProtKB-SubCell"/>
</dbReference>
<comment type="similarity">
    <text evidence="4">Belongs to the phospholipase A2 family.</text>
</comment>
<comment type="subcellular location">
    <subcellularLocation>
        <location evidence="1">Secreted</location>
    </subcellularLocation>
</comment>
<dbReference type="Gene3D" id="1.20.90.10">
    <property type="entry name" value="Phospholipase A2 domain"/>
    <property type="match status" value="1"/>
</dbReference>
<dbReference type="GO" id="GO:0016042">
    <property type="term" value="P:lipid catabolic process"/>
    <property type="evidence" value="ECO:0007669"/>
    <property type="project" value="InterPro"/>
</dbReference>
<feature type="domain" description="Phospholipase A2-like central" evidence="5">
    <location>
        <begin position="231"/>
        <end position="327"/>
    </location>
</feature>
<evidence type="ECO:0000256" key="3">
    <source>
        <dbReference type="PIRSR" id="PIRSR601211-2"/>
    </source>
</evidence>
<dbReference type="PANTHER" id="PTHR11716">
    <property type="entry name" value="PHOSPHOLIPASE A2 FAMILY MEMBER"/>
    <property type="match status" value="1"/>
</dbReference>
<comment type="cofactor">
    <cofactor evidence="3">
        <name>Ca(2+)</name>
        <dbReference type="ChEBI" id="CHEBI:29108"/>
    </cofactor>
    <text evidence="3">Binds 1 Ca(2+) ion per subunit.</text>
</comment>